<dbReference type="FunFam" id="1.20.120.140:FF:000004">
    <property type="entry name" value="Signal recognition particle receptor subunit alpha"/>
    <property type="match status" value="1"/>
</dbReference>
<dbReference type="Gene3D" id="3.30.450.60">
    <property type="match status" value="1"/>
</dbReference>
<feature type="compositionally biased region" description="Basic and acidic residues" evidence="8">
    <location>
        <begin position="220"/>
        <end position="237"/>
    </location>
</feature>
<dbReference type="InterPro" id="IPR013822">
    <property type="entry name" value="Signal_recog_particl_SRP54_hlx"/>
</dbReference>
<evidence type="ECO:0000256" key="1">
    <source>
        <dbReference type="ARBA" id="ARBA00004397"/>
    </source>
</evidence>
<dbReference type="GO" id="GO:0005525">
    <property type="term" value="F:GTP binding"/>
    <property type="evidence" value="ECO:0007669"/>
    <property type="project" value="UniProtKB-KW"/>
</dbReference>
<dbReference type="SMART" id="SM00962">
    <property type="entry name" value="SRP54"/>
    <property type="match status" value="1"/>
</dbReference>
<feature type="region of interest" description="Disordered" evidence="8">
    <location>
        <begin position="220"/>
        <end position="287"/>
    </location>
</feature>
<dbReference type="Proteomes" id="UP000694408">
    <property type="component" value="Unplaced"/>
</dbReference>
<evidence type="ECO:0000259" key="10">
    <source>
        <dbReference type="SMART" id="SM00962"/>
    </source>
</evidence>
<evidence type="ECO:0000256" key="4">
    <source>
        <dbReference type="ARBA" id="ARBA00022824"/>
    </source>
</evidence>
<keyword evidence="6" id="KW-0472">Membrane</keyword>
<dbReference type="SMART" id="SM00382">
    <property type="entry name" value="AAA"/>
    <property type="match status" value="1"/>
</dbReference>
<organism evidence="12 13">
    <name type="scientific">Junco hyemalis</name>
    <name type="common">Dark-eyed junco</name>
    <dbReference type="NCBI Taxonomy" id="40217"/>
    <lineage>
        <taxon>Eukaryota</taxon>
        <taxon>Metazoa</taxon>
        <taxon>Chordata</taxon>
        <taxon>Craniata</taxon>
        <taxon>Vertebrata</taxon>
        <taxon>Euteleostomi</taxon>
        <taxon>Archelosauria</taxon>
        <taxon>Archosauria</taxon>
        <taxon>Dinosauria</taxon>
        <taxon>Saurischia</taxon>
        <taxon>Theropoda</taxon>
        <taxon>Coelurosauria</taxon>
        <taxon>Aves</taxon>
        <taxon>Neognathae</taxon>
        <taxon>Neoaves</taxon>
        <taxon>Telluraves</taxon>
        <taxon>Australaves</taxon>
        <taxon>Passeriformes</taxon>
        <taxon>Passerellidae</taxon>
        <taxon>Junco</taxon>
    </lineage>
</organism>
<dbReference type="InterPro" id="IPR027417">
    <property type="entry name" value="P-loop_NTPase"/>
</dbReference>
<dbReference type="SUPFAM" id="SSF47364">
    <property type="entry name" value="Domain of the SRP/SRP receptor G-proteins"/>
    <property type="match status" value="1"/>
</dbReference>
<keyword evidence="7" id="KW-0675">Receptor</keyword>
<dbReference type="Gene3D" id="1.20.120.140">
    <property type="entry name" value="Signal recognition particle SRP54, nucleotide-binding domain"/>
    <property type="match status" value="1"/>
</dbReference>
<evidence type="ECO:0000313" key="13">
    <source>
        <dbReference type="Proteomes" id="UP000694408"/>
    </source>
</evidence>
<keyword evidence="5" id="KW-0342">GTP-binding</keyword>
<dbReference type="SUPFAM" id="SSF64356">
    <property type="entry name" value="SNARE-like"/>
    <property type="match status" value="1"/>
</dbReference>
<evidence type="ECO:0000259" key="11">
    <source>
        <dbReference type="SMART" id="SM00963"/>
    </source>
</evidence>
<comment type="similarity">
    <text evidence="2">Belongs to the GTP-binding SRP family.</text>
</comment>
<feature type="compositionally biased region" description="Polar residues" evidence="8">
    <location>
        <begin position="248"/>
        <end position="265"/>
    </location>
</feature>
<dbReference type="GO" id="GO:0005047">
    <property type="term" value="F:signal recognition particle binding"/>
    <property type="evidence" value="ECO:0007669"/>
    <property type="project" value="InterPro"/>
</dbReference>
<feature type="domain" description="SRP54-type proteins GTP-binding" evidence="10">
    <location>
        <begin position="421"/>
        <end position="610"/>
    </location>
</feature>
<dbReference type="InterPro" id="IPR007222">
    <property type="entry name" value="Sig_recog_particle_rcpt_asu_N"/>
</dbReference>
<dbReference type="GO" id="GO:0005785">
    <property type="term" value="C:signal recognition particle receptor complex"/>
    <property type="evidence" value="ECO:0007669"/>
    <property type="project" value="InterPro"/>
</dbReference>
<feature type="region of interest" description="Disordered" evidence="8">
    <location>
        <begin position="156"/>
        <end position="201"/>
    </location>
</feature>
<dbReference type="Pfam" id="PF02881">
    <property type="entry name" value="SRP54_N"/>
    <property type="match status" value="1"/>
</dbReference>
<dbReference type="PANTHER" id="PTHR43134">
    <property type="entry name" value="SIGNAL RECOGNITION PARTICLE RECEPTOR SUBUNIT ALPHA"/>
    <property type="match status" value="1"/>
</dbReference>
<dbReference type="InterPro" id="IPR000897">
    <property type="entry name" value="SRP54_GTPase_dom"/>
</dbReference>
<sequence>MLDFFTIFSKGGLVLWCFQGVRGPAATAPVNALIRSVLLQERGGNNSFTHEALTLKYKLDNQFELVFVVGFQKILTLTYVDKLIDDVHKEFRDKYRNEFQQKGALGLLNGTFDFKDDFMRLLRDAEESSKVRAPTVMKTFEQSLKSQKTVKCMIETRGEKPKEKVKNKKNKGSKKEGTEAVAAPTKASAGDKQLSAAGEKEELTKDEILQKNREEFFRRHMKAGEKSRSPKPDAQKEKGKKPRVWDLGNSNAKVLDYSNSATNGSAEACPVEEFDPDMALGDKNREPGRLYDLEYESDDEAEEEKVVQNSSKPSVKKGGLGGMFGMLKGLVGSKSLTRGDMDPVLEKMKDHLIAKNVAAEIAVQLCESVAKKLEGKVMGTFTTVTSTVKQALQEALVQILQPQRRVDVLRDVMDAQRHRRPYVITFCGVNGVGKSTNLAKISFWLIENGFSVLIAACDTFRAGAVEQLRTHTRRLNALHPPESHGGRTMVQLYEKGYGKDAAGIAMEAISYARNQGFDVVLVDTAGRMQDNAPLMTALAKLIAVNAPDLVLFVGEALVGNEAVDQLVSVEALLLIDESQKVAVSVLGPHVRRMSRSSSVLSLRVVYCILSIKIFLLSSRGPLSRTDRGTLTAPVVVLSLYTINYVYSAYNCFPILITYVRQ</sequence>
<dbReference type="FunFam" id="3.30.450.60:FF:000024">
    <property type="entry name" value="signal recognition particle receptor subunit alpha isoform X2"/>
    <property type="match status" value="1"/>
</dbReference>
<dbReference type="GO" id="GO:0006614">
    <property type="term" value="P:SRP-dependent cotranslational protein targeting to membrane"/>
    <property type="evidence" value="ECO:0007669"/>
    <property type="project" value="InterPro"/>
</dbReference>
<dbReference type="Pfam" id="PF04086">
    <property type="entry name" value="SRP-alpha_N"/>
    <property type="match status" value="1"/>
</dbReference>
<evidence type="ECO:0000256" key="2">
    <source>
        <dbReference type="ARBA" id="ARBA00008531"/>
    </source>
</evidence>
<dbReference type="InterPro" id="IPR011012">
    <property type="entry name" value="Longin-like_dom_sf"/>
</dbReference>
<dbReference type="GO" id="GO:0006886">
    <property type="term" value="P:intracellular protein transport"/>
    <property type="evidence" value="ECO:0007669"/>
    <property type="project" value="InterPro"/>
</dbReference>
<dbReference type="SMART" id="SM00963">
    <property type="entry name" value="SRP54_N"/>
    <property type="match status" value="1"/>
</dbReference>
<dbReference type="PANTHER" id="PTHR43134:SF1">
    <property type="entry name" value="SIGNAL RECOGNITION PARTICLE RECEPTOR SUBUNIT ALPHA"/>
    <property type="match status" value="1"/>
</dbReference>
<keyword evidence="4" id="KW-0256">Endoplasmic reticulum</keyword>
<dbReference type="AlphaFoldDB" id="A0A8C5NRG7"/>
<comment type="subcellular location">
    <subcellularLocation>
        <location evidence="1">Endoplasmic reticulum membrane</location>
        <topology evidence="1">Peripheral membrane protein</topology>
        <orientation evidence="1">Cytoplasmic side</orientation>
    </subcellularLocation>
</comment>
<keyword evidence="3" id="KW-0547">Nucleotide-binding</keyword>
<evidence type="ECO:0000259" key="9">
    <source>
        <dbReference type="SMART" id="SM00382"/>
    </source>
</evidence>
<accession>A0A8C5NRG7</accession>
<feature type="domain" description="AAA+ ATPase" evidence="9">
    <location>
        <begin position="420"/>
        <end position="573"/>
    </location>
</feature>
<proteinExistence type="inferred from homology"/>
<dbReference type="Gene3D" id="3.40.50.300">
    <property type="entry name" value="P-loop containing nucleotide triphosphate hydrolases"/>
    <property type="match status" value="1"/>
</dbReference>
<dbReference type="InterPro" id="IPR036225">
    <property type="entry name" value="SRP/SRP_N"/>
</dbReference>
<dbReference type="Ensembl" id="ENSJHYT00000022296.1">
    <property type="protein sequence ID" value="ENSJHYP00000018483.1"/>
    <property type="gene ID" value="ENSJHYG00000014063.1"/>
</dbReference>
<dbReference type="CDD" id="cd14826">
    <property type="entry name" value="SR_alpha_SRX"/>
    <property type="match status" value="1"/>
</dbReference>
<dbReference type="InterPro" id="IPR003593">
    <property type="entry name" value="AAA+_ATPase"/>
</dbReference>
<protein>
    <submittedName>
        <fullName evidence="12">SRP receptor subunit alpha</fullName>
    </submittedName>
</protein>
<dbReference type="SUPFAM" id="SSF52540">
    <property type="entry name" value="P-loop containing nucleoside triphosphate hydrolases"/>
    <property type="match status" value="1"/>
</dbReference>
<evidence type="ECO:0000313" key="12">
    <source>
        <dbReference type="Ensembl" id="ENSJHYP00000018483.1"/>
    </source>
</evidence>
<evidence type="ECO:0000256" key="6">
    <source>
        <dbReference type="ARBA" id="ARBA00023136"/>
    </source>
</evidence>
<evidence type="ECO:0000256" key="8">
    <source>
        <dbReference type="SAM" id="MobiDB-lite"/>
    </source>
</evidence>
<dbReference type="GO" id="GO:0003924">
    <property type="term" value="F:GTPase activity"/>
    <property type="evidence" value="ECO:0007669"/>
    <property type="project" value="InterPro"/>
</dbReference>
<name>A0A8C5NRG7_JUNHY</name>
<evidence type="ECO:0000256" key="3">
    <source>
        <dbReference type="ARBA" id="ARBA00022741"/>
    </source>
</evidence>
<evidence type="ECO:0000256" key="7">
    <source>
        <dbReference type="ARBA" id="ARBA00023170"/>
    </source>
</evidence>
<evidence type="ECO:0000256" key="5">
    <source>
        <dbReference type="ARBA" id="ARBA00023134"/>
    </source>
</evidence>
<reference evidence="12" key="1">
    <citation type="submission" date="2025-08" db="UniProtKB">
        <authorList>
            <consortium name="Ensembl"/>
        </authorList>
    </citation>
    <scope>IDENTIFICATION</scope>
</reference>
<reference evidence="12" key="2">
    <citation type="submission" date="2025-09" db="UniProtKB">
        <authorList>
            <consortium name="Ensembl"/>
        </authorList>
    </citation>
    <scope>IDENTIFICATION</scope>
</reference>
<dbReference type="InterPro" id="IPR042101">
    <property type="entry name" value="SRP54_N_sf"/>
</dbReference>
<keyword evidence="13" id="KW-1185">Reference proteome</keyword>
<feature type="domain" description="Signal recognition particle SRP54 helical bundle" evidence="11">
    <location>
        <begin position="316"/>
        <end position="400"/>
    </location>
</feature>
<dbReference type="Pfam" id="PF00448">
    <property type="entry name" value="SRP54"/>
    <property type="match status" value="1"/>
</dbReference>